<dbReference type="AlphaFoldDB" id="A0A2P2GT05"/>
<name>A0A2P2GT05_STREW</name>
<keyword evidence="1" id="KW-1133">Transmembrane helix</keyword>
<proteinExistence type="predicted"/>
<keyword evidence="1" id="KW-0812">Transmembrane</keyword>
<sequence>MTDSEEAVRTSARGWLTLQLAALGFVGLCGALKAGGGPGTAPRGVEAVAGVLVLVALLLAVLAVYLVGRTAWPHSGPDDPDRAARRLRTGLILTFATVLLTALAATSSWWPAPEDAGTPSGAGAGSRAVEVVTSTGALCGELTRGSGAFTLVVQGRTVDVPLTDVTSVTPVAGCGSA</sequence>
<keyword evidence="1" id="KW-0472">Membrane</keyword>
<organism evidence="2 3">
    <name type="scientific">Streptomyces showdoensis</name>
    <dbReference type="NCBI Taxonomy" id="68268"/>
    <lineage>
        <taxon>Bacteria</taxon>
        <taxon>Bacillati</taxon>
        <taxon>Actinomycetota</taxon>
        <taxon>Actinomycetes</taxon>
        <taxon>Kitasatosporales</taxon>
        <taxon>Streptomycetaceae</taxon>
        <taxon>Streptomyces</taxon>
    </lineage>
</organism>
<dbReference type="Proteomes" id="UP000265325">
    <property type="component" value="Unassembled WGS sequence"/>
</dbReference>
<feature type="transmembrane region" description="Helical" evidence="1">
    <location>
        <begin position="12"/>
        <end position="35"/>
    </location>
</feature>
<dbReference type="OrthoDB" id="4628204at2"/>
<accession>A0A2P2GT05</accession>
<dbReference type="RefSeq" id="WP_046906501.1">
    <property type="nucleotide sequence ID" value="NZ_BAAAXG010000026.1"/>
</dbReference>
<comment type="caution">
    <text evidence="2">The sequence shown here is derived from an EMBL/GenBank/DDBJ whole genome shotgun (WGS) entry which is preliminary data.</text>
</comment>
<reference evidence="2 3" key="1">
    <citation type="submission" date="2015-05" db="EMBL/GenBank/DDBJ databases">
        <title>Draft Genome assembly of Streptomyces showdoensis.</title>
        <authorList>
            <person name="Thapa K.K."/>
            <person name="Metsa-Ketela M."/>
        </authorList>
    </citation>
    <scope>NUCLEOTIDE SEQUENCE [LARGE SCALE GENOMIC DNA]</scope>
    <source>
        <strain evidence="2 3">ATCC 15227</strain>
    </source>
</reference>
<evidence type="ECO:0000313" key="2">
    <source>
        <dbReference type="EMBL" id="KKZ74626.1"/>
    </source>
</evidence>
<feature type="transmembrane region" description="Helical" evidence="1">
    <location>
        <begin position="89"/>
        <end position="110"/>
    </location>
</feature>
<dbReference type="EMBL" id="LAQS01000007">
    <property type="protein sequence ID" value="KKZ74626.1"/>
    <property type="molecule type" value="Genomic_DNA"/>
</dbReference>
<keyword evidence="3" id="KW-1185">Reference proteome</keyword>
<feature type="transmembrane region" description="Helical" evidence="1">
    <location>
        <begin position="47"/>
        <end position="68"/>
    </location>
</feature>
<protein>
    <submittedName>
        <fullName evidence="2">Uncharacterized protein</fullName>
    </submittedName>
</protein>
<evidence type="ECO:0000256" key="1">
    <source>
        <dbReference type="SAM" id="Phobius"/>
    </source>
</evidence>
<evidence type="ECO:0000313" key="3">
    <source>
        <dbReference type="Proteomes" id="UP000265325"/>
    </source>
</evidence>
<gene>
    <name evidence="2" type="ORF">VO63_05900</name>
</gene>